<accession>A0ABS3AQR9</accession>
<organism evidence="1 2">
    <name type="scientific">Simkania negevensis</name>
    <dbReference type="NCBI Taxonomy" id="83561"/>
    <lineage>
        <taxon>Bacteria</taxon>
        <taxon>Pseudomonadati</taxon>
        <taxon>Chlamydiota</taxon>
        <taxon>Chlamydiia</taxon>
        <taxon>Parachlamydiales</taxon>
        <taxon>Simkaniaceae</taxon>
        <taxon>Simkania</taxon>
    </lineage>
</organism>
<protein>
    <recommendedName>
        <fullName evidence="3">N-acetyltransferase domain-containing protein</fullName>
    </recommendedName>
</protein>
<proteinExistence type="predicted"/>
<dbReference type="SUPFAM" id="SSF55729">
    <property type="entry name" value="Acyl-CoA N-acyltransferases (Nat)"/>
    <property type="match status" value="1"/>
</dbReference>
<dbReference type="EMBL" id="JAFITR010000061">
    <property type="protein sequence ID" value="MBN4067075.1"/>
    <property type="molecule type" value="Genomic_DNA"/>
</dbReference>
<keyword evidence="2" id="KW-1185">Reference proteome</keyword>
<sequence length="257" mass="29094">MKKLSIRRYQPSDIEGIAELYRLRSVEFFPALFEWKKSSPSSCSWVVTDMEGRLLGHYCLLGFPLSFGGGDLVSDFGVDGVTHPSAAHLEVVSLLLDEGKRYSETAEHAALFAFPNESMERIKRFLGWQKVADYVWIESVGKRIAASSLPLFTDDYRRWRWNRCPRKYVYNDERTAIFALGNTPMLLWCDGEEVLKELAKEYSFRLLFASECAIPDGFSINGIKGSIPLLVAKSEGRGLPSPLFWTCEAVEAVTLGW</sequence>
<comment type="caution">
    <text evidence="1">The sequence shown here is derived from an EMBL/GenBank/DDBJ whole genome shotgun (WGS) entry which is preliminary data.</text>
</comment>
<evidence type="ECO:0000313" key="1">
    <source>
        <dbReference type="EMBL" id="MBN4067075.1"/>
    </source>
</evidence>
<dbReference type="Proteomes" id="UP000722121">
    <property type="component" value="Unassembled WGS sequence"/>
</dbReference>
<dbReference type="InterPro" id="IPR016181">
    <property type="entry name" value="Acyl_CoA_acyltransferase"/>
</dbReference>
<gene>
    <name evidence="1" type="ORF">JYU14_03225</name>
</gene>
<dbReference type="Gene3D" id="3.40.630.30">
    <property type="match status" value="1"/>
</dbReference>
<reference evidence="1 2" key="1">
    <citation type="submission" date="2021-02" db="EMBL/GenBank/DDBJ databases">
        <title>Activity-based single-cell genomes from oceanic crustal fluid captures similar information to metagenomic and metatranscriptomic surveys with orders of magnitude less sampling.</title>
        <authorList>
            <person name="D'Angelo T.S."/>
            <person name="Orcutt B.N."/>
        </authorList>
    </citation>
    <scope>NUCLEOTIDE SEQUENCE [LARGE SCALE GENOMIC DNA]</scope>
    <source>
        <strain evidence="1">AH-315-G07</strain>
    </source>
</reference>
<name>A0ABS3AQR9_9BACT</name>
<evidence type="ECO:0008006" key="3">
    <source>
        <dbReference type="Google" id="ProtNLM"/>
    </source>
</evidence>
<evidence type="ECO:0000313" key="2">
    <source>
        <dbReference type="Proteomes" id="UP000722121"/>
    </source>
</evidence>